<dbReference type="RefSeq" id="WP_183642224.1">
    <property type="nucleotide sequence ID" value="NZ_JACHBL010000001.1"/>
</dbReference>
<protein>
    <recommendedName>
        <fullName evidence="3">SRPBCC family protein</fullName>
    </recommendedName>
</protein>
<dbReference type="Proteomes" id="UP000523863">
    <property type="component" value="Unassembled WGS sequence"/>
</dbReference>
<accession>A0A7W8YBH0</accession>
<gene>
    <name evidence="1" type="ORF">BKA12_001563</name>
</gene>
<keyword evidence="2" id="KW-1185">Reference proteome</keyword>
<name>A0A7W8YBH0_9MICC</name>
<dbReference type="EMBL" id="JACHBL010000001">
    <property type="protein sequence ID" value="MBB5598483.1"/>
    <property type="molecule type" value="Genomic_DNA"/>
</dbReference>
<evidence type="ECO:0000313" key="2">
    <source>
        <dbReference type="Proteomes" id="UP000523863"/>
    </source>
</evidence>
<organism evidence="1 2">
    <name type="scientific">Neomicrococcus lactis</name>
    <dbReference type="NCBI Taxonomy" id="732241"/>
    <lineage>
        <taxon>Bacteria</taxon>
        <taxon>Bacillati</taxon>
        <taxon>Actinomycetota</taxon>
        <taxon>Actinomycetes</taxon>
        <taxon>Micrococcales</taxon>
        <taxon>Micrococcaceae</taxon>
        <taxon>Neomicrococcus</taxon>
    </lineage>
</organism>
<evidence type="ECO:0008006" key="3">
    <source>
        <dbReference type="Google" id="ProtNLM"/>
    </source>
</evidence>
<sequence length="132" mass="14047">MQYPALHLSISIDAAPSDVAAFTGNPANLPQWAAGLSAGIRQEAGKWITDSPIGVVEVRFTGSVELGILDHDVTLPDGTTVQNPLRVLANGTGSEVVFTLYRLPDTSDADYEQDAAMIRDDLVRLKALLEAA</sequence>
<evidence type="ECO:0000313" key="1">
    <source>
        <dbReference type="EMBL" id="MBB5598483.1"/>
    </source>
</evidence>
<comment type="caution">
    <text evidence="1">The sequence shown here is derived from an EMBL/GenBank/DDBJ whole genome shotgun (WGS) entry which is preliminary data.</text>
</comment>
<dbReference type="InterPro" id="IPR023393">
    <property type="entry name" value="START-like_dom_sf"/>
</dbReference>
<proteinExistence type="predicted"/>
<dbReference type="SUPFAM" id="SSF55961">
    <property type="entry name" value="Bet v1-like"/>
    <property type="match status" value="1"/>
</dbReference>
<dbReference type="Gene3D" id="3.30.530.20">
    <property type="match status" value="1"/>
</dbReference>
<dbReference type="AlphaFoldDB" id="A0A7W8YBH0"/>
<reference evidence="1 2" key="1">
    <citation type="submission" date="2020-08" db="EMBL/GenBank/DDBJ databases">
        <title>Sequencing the genomes of 1000 actinobacteria strains.</title>
        <authorList>
            <person name="Klenk H.-P."/>
        </authorList>
    </citation>
    <scope>NUCLEOTIDE SEQUENCE [LARGE SCALE GENOMIC DNA]</scope>
    <source>
        <strain evidence="1 2">DSM 23694</strain>
    </source>
</reference>